<evidence type="ECO:0000256" key="2">
    <source>
        <dbReference type="SAM" id="MobiDB-lite"/>
    </source>
</evidence>
<dbReference type="RefSeq" id="WP_065139147.1">
    <property type="nucleotide sequence ID" value="NZ_LZLM01000040.1"/>
</dbReference>
<reference evidence="3 4" key="1">
    <citation type="submission" date="2016-06" db="EMBL/GenBank/DDBJ databases">
        <authorList>
            <person name="Kjaerup R.B."/>
            <person name="Dalgaard T.S."/>
            <person name="Juul-Madsen H.R."/>
        </authorList>
    </citation>
    <scope>NUCLEOTIDE SEQUENCE [LARGE SCALE GENOMIC DNA]</scope>
    <source>
        <strain evidence="3 4">1276495.2</strain>
    </source>
</reference>
<dbReference type="GO" id="GO:0006355">
    <property type="term" value="P:regulation of DNA-templated transcription"/>
    <property type="evidence" value="ECO:0007669"/>
    <property type="project" value="InterPro"/>
</dbReference>
<dbReference type="Gene3D" id="1.10.10.1550">
    <property type="entry name" value="ROS/MUCR transcriptional regulator protein"/>
    <property type="match status" value="1"/>
</dbReference>
<dbReference type="Pfam" id="PF05443">
    <property type="entry name" value="ROS_MUCR"/>
    <property type="match status" value="1"/>
</dbReference>
<proteinExistence type="inferred from homology"/>
<name>A0A1A3KS02_MYCAS</name>
<dbReference type="InterPro" id="IPR008807">
    <property type="entry name" value="ROS_MUCR"/>
</dbReference>
<sequence>MRVGDRDGHGAYGQLTTDENGHLVCHECGRAFLHLATHAMRTQGLSGAQYRARHGLELTAVLIAGEIRQKMSQAWELHRDEHVANLDRSRNPDRARAQMRPRSQWPAATRVRRSAALSAKRGRLLTDDEMRQLGDDLPLQQWCDQVRALLAADPTITAMSISRSFDRSESWIYQRLYRYPGHGK</sequence>
<feature type="region of interest" description="Disordered" evidence="2">
    <location>
        <begin position="89"/>
        <end position="110"/>
    </location>
</feature>
<evidence type="ECO:0000256" key="1">
    <source>
        <dbReference type="ARBA" id="ARBA00007031"/>
    </source>
</evidence>
<protein>
    <submittedName>
        <fullName evidence="3">Uncharacterized protein</fullName>
    </submittedName>
</protein>
<dbReference type="EMBL" id="LZLM01000040">
    <property type="protein sequence ID" value="OBJ87775.1"/>
    <property type="molecule type" value="Genomic_DNA"/>
</dbReference>
<dbReference type="Proteomes" id="UP000093925">
    <property type="component" value="Unassembled WGS sequence"/>
</dbReference>
<dbReference type="GO" id="GO:0008270">
    <property type="term" value="F:zinc ion binding"/>
    <property type="evidence" value="ECO:0007669"/>
    <property type="project" value="InterPro"/>
</dbReference>
<gene>
    <name evidence="3" type="ORF">A5640_06075</name>
</gene>
<dbReference type="GO" id="GO:0003677">
    <property type="term" value="F:DNA binding"/>
    <property type="evidence" value="ECO:0007669"/>
    <property type="project" value="InterPro"/>
</dbReference>
<comment type="similarity">
    <text evidence="1">Belongs to the ros/MucR family.</text>
</comment>
<evidence type="ECO:0000313" key="3">
    <source>
        <dbReference type="EMBL" id="OBJ87775.1"/>
    </source>
</evidence>
<dbReference type="InterPro" id="IPR041920">
    <property type="entry name" value="ROS/MUCR_sf"/>
</dbReference>
<organism evidence="3 4">
    <name type="scientific">Mycobacterium asiaticum</name>
    <dbReference type="NCBI Taxonomy" id="1790"/>
    <lineage>
        <taxon>Bacteria</taxon>
        <taxon>Bacillati</taxon>
        <taxon>Actinomycetota</taxon>
        <taxon>Actinomycetes</taxon>
        <taxon>Mycobacteriales</taxon>
        <taxon>Mycobacteriaceae</taxon>
        <taxon>Mycobacterium</taxon>
    </lineage>
</organism>
<evidence type="ECO:0000313" key="4">
    <source>
        <dbReference type="Proteomes" id="UP000093925"/>
    </source>
</evidence>
<accession>A0A1A3KS02</accession>
<dbReference type="AlphaFoldDB" id="A0A1A3KS02"/>
<comment type="caution">
    <text evidence="3">The sequence shown here is derived from an EMBL/GenBank/DDBJ whole genome shotgun (WGS) entry which is preliminary data.</text>
</comment>